<evidence type="ECO:0000256" key="2">
    <source>
        <dbReference type="ARBA" id="ARBA00023015"/>
    </source>
</evidence>
<dbReference type="STRING" id="7370.A0A1I8M7R9"/>
<feature type="compositionally biased region" description="Low complexity" evidence="7">
    <location>
        <begin position="1104"/>
        <end position="1120"/>
    </location>
</feature>
<feature type="compositionally biased region" description="Basic residues" evidence="7">
    <location>
        <begin position="1092"/>
        <end position="1103"/>
    </location>
</feature>
<sequence>MILNMSNKFNNFQHIAVSVSAASTSAMSMQGPSTSASLAASSNALSAPNIFSQDSNSSINSNSASGKAERESIHSGQFMVSTFEAEEAQDDLDDSEVKMLDPEDPSLSKPDEPNTCMEVQLYVPRKLAQQNRYGFNESAGSITSHLEIETSLTKLFKCMNLAYSQKLTSPKWNHFKGVRLRWKDKIRLNNVIWRCWHMQFILKRKTPVCQFASPLDVDIHSNPQSVVLEGKYWKRQLAVIKAEYRKWRRNYKSKVTGCLMYDVKSEFDFLEWTYLNDKSFLISDDWTSDTLFSAINAPFPFPDSREIAREAGNADFIQPSLGPLQPNLDDIDLTFTELLNSRLPPVPEEGSDDMIKSVDYNFSSIMGTEHMESSNMMDVSASNVVSSMANVNEDANMMELNTPMNALGYTDLEQQFATRSAANNNVQMIASSDNRTDQGALQTLNTEYAIMGSTQNSGNIMMSQGNAQTHQQQQIDAYDNSGGPSGATNSLGLVENSNVIGNSSNIIGGRQSNSNSNDFPVKKGRISKNSQRPFRREPHNYDKAQPTMHQTNIYQQMLAEHQKTLMTNNSLQLQATAYQPTNQQRQQQQQQQQQQQTLQTTSNTFTQSPQQYTTNLLSNSTNFVSSESMIGNSSGGSGASSVMVSGGNALNTNPNINTGVYGMMGTSATQMSGNNQSNSSNMLHNIKIEGTSSDVRNMYNLPQTSDSFVSSNQYKPYTHTGSFKKSASTGTYINVRGSAPGNQHYYMQQQGQNPPGNGPGAPLHAQSLPPTLGLHLPNLTNALHQQQQSQTLQHSAQLSPPNMQQAQQQSSHRIIPPQLNMGQQTQQPSTQTNLQSMLSTHSQQQQQQPQSQQPQQQSSLGQGLASSNTMPKEIYRSNSLPLNVTLAKIDQRLGQHEGNFIVPKSHVVKANKTRTRSNSIHQHMMQSSTLASASNTMGGGVSSSGTGASVMINSNFLGMGLNAQLQSATSDPMISSPLAHLLTTNNRMPPLSKQQSVSTSAISTTPSNVIQQTPPAIPTPQINVQNKGNPRSGTGPKGNLYMSPAQQQQSTPSPPSPTMVNSSGSIIQQHHQQQQQCKQLVQQQQQQQQQHMQHHQNVHKSPKKSTSLPAPAAPSMLSSPPASKMLSFPLTASSQNACSANLSLSPESFHDQDSPLSPTHSLKYPRDSQRRAGHIHAEQKRRYNIKNGFDQLHDLIPQLQQNNAKLSKAAMLQKGAEHIKHLRNERNILKERMDALRMERDALNNSLTHLHSSLPANGAPVTRQGTEHVRQLYEQYVRTRTQENWKFWILGLILEPLLSSYTSTVSSASLDELRRTAFLWVDQHCSLIDLRPAVSNKLKYLSMKTDILSDPPSALRDEVAKAINNTSGQHPNLHGT</sequence>
<dbReference type="EnsemblMetazoa" id="MDOA002124-RH">
    <property type="protein sequence ID" value="MDOA002124-PH"/>
    <property type="gene ID" value="MDOA002124"/>
</dbReference>
<dbReference type="PANTHER" id="PTHR15741:SF37">
    <property type="entry name" value="LD38259P"/>
    <property type="match status" value="1"/>
</dbReference>
<feature type="compositionally biased region" description="Basic and acidic residues" evidence="7">
    <location>
        <begin position="1164"/>
        <end position="1175"/>
    </location>
</feature>
<feature type="compositionally biased region" description="Low complexity" evidence="7">
    <location>
        <begin position="504"/>
        <end position="517"/>
    </location>
</feature>
<protein>
    <recommendedName>
        <fullName evidence="8">BHLH domain-containing protein</fullName>
    </recommendedName>
</protein>
<gene>
    <name evidence="10" type="primary">101899114</name>
</gene>
<dbReference type="EnsemblMetazoa" id="MDOA002124-RD">
    <property type="protein sequence ID" value="MDOA002124-PD"/>
    <property type="gene ID" value="MDOA002124"/>
</dbReference>
<feature type="region of interest" description="Disordered" evidence="7">
    <location>
        <begin position="91"/>
        <end position="114"/>
    </location>
</feature>
<evidence type="ECO:0000313" key="10">
    <source>
        <dbReference type="EnsemblMetazoa" id="MDOA002124-PK"/>
    </source>
</evidence>
<feature type="region of interest" description="Disordered" evidence="7">
    <location>
        <begin position="1144"/>
        <end position="1175"/>
    </location>
</feature>
<feature type="compositionally biased region" description="Low complexity" evidence="7">
    <location>
        <begin position="779"/>
        <end position="798"/>
    </location>
</feature>
<dbReference type="Pfam" id="PF00010">
    <property type="entry name" value="HLH"/>
    <property type="match status" value="1"/>
</dbReference>
<keyword evidence="4" id="KW-0804">Transcription</keyword>
<keyword evidence="5" id="KW-0539">Nucleus</keyword>
<feature type="compositionally biased region" description="Low complexity" evidence="7">
    <location>
        <begin position="49"/>
        <end position="65"/>
    </location>
</feature>
<feature type="domain" description="BHLH" evidence="8">
    <location>
        <begin position="1169"/>
        <end position="1222"/>
    </location>
</feature>
<dbReference type="GO" id="GO:0000981">
    <property type="term" value="F:DNA-binding transcription factor activity, RNA polymerase II-specific"/>
    <property type="evidence" value="ECO:0007669"/>
    <property type="project" value="TreeGrafter"/>
</dbReference>
<dbReference type="VEuPathDB" id="VectorBase:MDOMA2_004324"/>
<feature type="compositionally biased region" description="Polar residues" evidence="7">
    <location>
        <begin position="820"/>
        <end position="833"/>
    </location>
</feature>
<dbReference type="InterPro" id="IPR036638">
    <property type="entry name" value="HLH_DNA-bd_sf"/>
</dbReference>
<dbReference type="GO" id="GO:0046983">
    <property type="term" value="F:protein dimerization activity"/>
    <property type="evidence" value="ECO:0007669"/>
    <property type="project" value="InterPro"/>
</dbReference>
<feature type="compositionally biased region" description="Polar residues" evidence="7">
    <location>
        <begin position="1023"/>
        <end position="1032"/>
    </location>
</feature>
<feature type="compositionally biased region" description="Low complexity" evidence="7">
    <location>
        <begin position="1068"/>
        <end position="1091"/>
    </location>
</feature>
<dbReference type="eggNOG" id="KOG3582">
    <property type="taxonomic scope" value="Eukaryota"/>
</dbReference>
<keyword evidence="3" id="KW-0238">DNA-binding</keyword>
<evidence type="ECO:0000256" key="4">
    <source>
        <dbReference type="ARBA" id="ARBA00023163"/>
    </source>
</evidence>
<dbReference type="EnsemblMetazoa" id="MDOA002124-RK">
    <property type="protein sequence ID" value="MDOA002124-PK"/>
    <property type="gene ID" value="MDOA002124"/>
</dbReference>
<accession>A0A1I8M7R9</accession>
<feature type="region of interest" description="Disordered" evidence="7">
    <location>
        <begin position="49"/>
        <end position="71"/>
    </location>
</feature>
<dbReference type="VEuPathDB" id="VectorBase:MDOA002124"/>
<feature type="compositionally biased region" description="Polar residues" evidence="7">
    <location>
        <begin position="799"/>
        <end position="812"/>
    </location>
</feature>
<proteinExistence type="predicted"/>
<dbReference type="CDD" id="cd11405">
    <property type="entry name" value="bHLHzip_MLXIP_like"/>
    <property type="match status" value="1"/>
</dbReference>
<feature type="region of interest" description="Disordered" evidence="7">
    <location>
        <begin position="470"/>
        <end position="489"/>
    </location>
</feature>
<dbReference type="OrthoDB" id="6022628at2759"/>
<evidence type="ECO:0000259" key="8">
    <source>
        <dbReference type="PROSITE" id="PS50888"/>
    </source>
</evidence>
<dbReference type="SUPFAM" id="SSF47459">
    <property type="entry name" value="HLH, helix-loop-helix DNA-binding domain"/>
    <property type="match status" value="1"/>
</dbReference>
<dbReference type="EnsemblMetazoa" id="MDOA002124-RI">
    <property type="protein sequence ID" value="MDOA002124-PI"/>
    <property type="gene ID" value="MDOA002124"/>
</dbReference>
<reference evidence="10" key="2">
    <citation type="submission" date="2020-05" db="UniProtKB">
        <authorList>
            <consortium name="EnsemblMetazoa"/>
        </authorList>
    </citation>
    <scope>IDENTIFICATION</scope>
    <source>
        <strain evidence="10">Aabys</strain>
    </source>
</reference>
<feature type="compositionally biased region" description="Low complexity" evidence="7">
    <location>
        <begin position="834"/>
        <end position="867"/>
    </location>
</feature>
<dbReference type="EnsemblMetazoa" id="MDOA002124-RG">
    <property type="protein sequence ID" value="MDOA002124-PG"/>
    <property type="gene ID" value="MDOA002124"/>
</dbReference>
<evidence type="ECO:0000256" key="7">
    <source>
        <dbReference type="SAM" id="MobiDB-lite"/>
    </source>
</evidence>
<dbReference type="FunFam" id="4.10.280.10:FF:000094">
    <property type="entry name" value="Blast:Carbohydrate-responsive element-binding protein"/>
    <property type="match status" value="1"/>
</dbReference>
<feature type="compositionally biased region" description="Polar residues" evidence="7">
    <location>
        <begin position="984"/>
        <end position="1009"/>
    </location>
</feature>
<dbReference type="PROSITE" id="PS50888">
    <property type="entry name" value="BHLH"/>
    <property type="match status" value="1"/>
</dbReference>
<keyword evidence="6" id="KW-0175">Coiled coil</keyword>
<dbReference type="GO" id="GO:0000978">
    <property type="term" value="F:RNA polymerase II cis-regulatory region sequence-specific DNA binding"/>
    <property type="evidence" value="ECO:0007669"/>
    <property type="project" value="TreeGrafter"/>
</dbReference>
<evidence type="ECO:0000256" key="6">
    <source>
        <dbReference type="SAM" id="Coils"/>
    </source>
</evidence>
<feature type="region of interest" description="Disordered" evidence="7">
    <location>
        <begin position="740"/>
        <end position="867"/>
    </location>
</feature>
<feature type="compositionally biased region" description="Low complexity" evidence="7">
    <location>
        <begin position="1010"/>
        <end position="1022"/>
    </location>
</feature>
<evidence type="ECO:0000256" key="1">
    <source>
        <dbReference type="ARBA" id="ARBA00004123"/>
    </source>
</evidence>
<feature type="region of interest" description="Disordered" evidence="7">
    <location>
        <begin position="984"/>
        <end position="1120"/>
    </location>
</feature>
<organism evidence="10">
    <name type="scientific">Musca domestica</name>
    <name type="common">House fly</name>
    <dbReference type="NCBI Taxonomy" id="7370"/>
    <lineage>
        <taxon>Eukaryota</taxon>
        <taxon>Metazoa</taxon>
        <taxon>Ecdysozoa</taxon>
        <taxon>Arthropoda</taxon>
        <taxon>Hexapoda</taxon>
        <taxon>Insecta</taxon>
        <taxon>Pterygota</taxon>
        <taxon>Neoptera</taxon>
        <taxon>Endopterygota</taxon>
        <taxon>Diptera</taxon>
        <taxon>Brachycera</taxon>
        <taxon>Muscomorpha</taxon>
        <taxon>Muscoidea</taxon>
        <taxon>Muscidae</taxon>
        <taxon>Musca</taxon>
    </lineage>
</organism>
<dbReference type="EnsemblMetazoa" id="MDOA002124-RC">
    <property type="protein sequence ID" value="MDOA002124-PC"/>
    <property type="gene ID" value="MDOA002124"/>
</dbReference>
<name>A0A1I8M7R9_MUSDO</name>
<dbReference type="Gene3D" id="4.10.280.10">
    <property type="entry name" value="Helix-loop-helix DNA-binding domain"/>
    <property type="match status" value="1"/>
</dbReference>
<dbReference type="GO" id="GO:0005634">
    <property type="term" value="C:nucleus"/>
    <property type="evidence" value="ECO:0007669"/>
    <property type="project" value="UniProtKB-SubCell"/>
</dbReference>
<dbReference type="PANTHER" id="PTHR15741">
    <property type="entry name" value="BASIC HELIX-LOOP-HELIX ZIP TRANSCRIPTION FACTOR"/>
    <property type="match status" value="1"/>
</dbReference>
<evidence type="ECO:0000256" key="3">
    <source>
        <dbReference type="ARBA" id="ARBA00023125"/>
    </source>
</evidence>
<evidence type="ECO:0000313" key="9">
    <source>
        <dbReference type="EnsemblMetazoa" id="MDOA002124-PA"/>
    </source>
</evidence>
<dbReference type="EnsemblMetazoa" id="MDOA002124-RA">
    <property type="protein sequence ID" value="MDOA002124-PA"/>
    <property type="gene ID" value="MDOA002124"/>
</dbReference>
<dbReference type="InterPro" id="IPR011598">
    <property type="entry name" value="bHLH_dom"/>
</dbReference>
<dbReference type="InterPro" id="IPR052207">
    <property type="entry name" value="Max-like/E-box_TFs"/>
</dbReference>
<feature type="region of interest" description="Disordered" evidence="7">
    <location>
        <begin position="504"/>
        <end position="545"/>
    </location>
</feature>
<feature type="region of interest" description="Disordered" evidence="7">
    <location>
        <begin position="579"/>
        <end position="607"/>
    </location>
</feature>
<evidence type="ECO:0000256" key="5">
    <source>
        <dbReference type="ARBA" id="ARBA00023242"/>
    </source>
</evidence>
<reference evidence="9" key="1">
    <citation type="journal article" date="2014" name="Genome Biol.">
        <title>Genome of the house fly, Musca domestica L., a global vector of diseases with adaptations to a septic environment.</title>
        <authorList>
            <person name="Scott J.G."/>
            <person name="Warren W.C."/>
            <person name="Beukeboom L.W."/>
            <person name="Bopp D."/>
            <person name="Clark A.G."/>
            <person name="Giers S.D."/>
            <person name="Hediger M."/>
            <person name="Jones A.K."/>
            <person name="Kasai S."/>
            <person name="Leichter C.A."/>
            <person name="Li M."/>
            <person name="Meisel R.P."/>
            <person name="Minx P."/>
            <person name="Murphy T.D."/>
            <person name="Nelson D.R."/>
            <person name="Reid W.R."/>
            <person name="Rinkevich F.D."/>
            <person name="Robertson H.M."/>
            <person name="Sackton T.B."/>
            <person name="Sattelle D.B."/>
            <person name="Thibaud-Nissen F."/>
            <person name="Tomlinson C."/>
            <person name="van de Zande L."/>
            <person name="Walden K.K."/>
            <person name="Wilson R.K."/>
            <person name="Liu N."/>
        </authorList>
    </citation>
    <scope>NUCLEOTIDE SEQUENCE</scope>
    <source>
        <strain evidence="9">Aabys</strain>
    </source>
</reference>
<feature type="coiled-coil region" evidence="6">
    <location>
        <begin position="1212"/>
        <end position="1246"/>
    </location>
</feature>
<comment type="subcellular location">
    <subcellularLocation>
        <location evidence="1">Nucleus</location>
    </subcellularLocation>
</comment>
<dbReference type="CDD" id="cd21739">
    <property type="entry name" value="NES2-NLS_ChREBP-like"/>
    <property type="match status" value="1"/>
</dbReference>
<dbReference type="SMART" id="SM00353">
    <property type="entry name" value="HLH"/>
    <property type="match status" value="1"/>
</dbReference>
<keyword evidence="2" id="KW-0805">Transcription regulation</keyword>
<dbReference type="EnsemblMetazoa" id="MDOA002124-RF">
    <property type="protein sequence ID" value="MDOA002124-PF"/>
    <property type="gene ID" value="MDOA002124"/>
</dbReference>
<dbReference type="EnsemblMetazoa" id="MDOA002124-RE">
    <property type="protein sequence ID" value="MDOA002124-PE"/>
    <property type="gene ID" value="MDOA002124"/>
</dbReference>